<evidence type="ECO:0008006" key="4">
    <source>
        <dbReference type="Google" id="ProtNLM"/>
    </source>
</evidence>
<dbReference type="AlphaFoldDB" id="A0A5S4ENE9"/>
<feature type="chain" id="PRO_5024320910" description="Beta-xylosidase" evidence="1">
    <location>
        <begin position="33"/>
        <end position="627"/>
    </location>
</feature>
<gene>
    <name evidence="2" type="ORF">ACCUM_3803</name>
</gene>
<evidence type="ECO:0000313" key="2">
    <source>
        <dbReference type="EMBL" id="TMQ76930.1"/>
    </source>
</evidence>
<dbReference type="SUPFAM" id="SSF51445">
    <property type="entry name" value="(Trans)glycosidases"/>
    <property type="match status" value="1"/>
</dbReference>
<feature type="signal peptide" evidence="1">
    <location>
        <begin position="1"/>
        <end position="32"/>
    </location>
</feature>
<dbReference type="PANTHER" id="PTHR12631">
    <property type="entry name" value="ALPHA-L-IDURONIDASE"/>
    <property type="match status" value="1"/>
</dbReference>
<protein>
    <recommendedName>
        <fullName evidence="4">Beta-xylosidase</fullName>
    </recommendedName>
</protein>
<dbReference type="EMBL" id="SWAD01000037">
    <property type="protein sequence ID" value="TMQ76930.1"/>
    <property type="molecule type" value="Genomic_DNA"/>
</dbReference>
<dbReference type="InterPro" id="IPR017853">
    <property type="entry name" value="GH"/>
</dbReference>
<keyword evidence="1" id="KW-0732">Signal</keyword>
<evidence type="ECO:0000313" key="3">
    <source>
        <dbReference type="Proteomes" id="UP000306324"/>
    </source>
</evidence>
<keyword evidence="3" id="KW-1185">Reference proteome</keyword>
<dbReference type="InterPro" id="IPR051923">
    <property type="entry name" value="Glycosyl_Hydrolase_39"/>
</dbReference>
<dbReference type="PANTHER" id="PTHR12631:SF10">
    <property type="entry name" value="BETA-XYLOSIDASE-LIKE PROTEIN-RELATED"/>
    <property type="match status" value="1"/>
</dbReference>
<name>A0A5S4ENE9_9PROT</name>
<evidence type="ECO:0000256" key="1">
    <source>
        <dbReference type="SAM" id="SignalP"/>
    </source>
</evidence>
<dbReference type="Proteomes" id="UP000306324">
    <property type="component" value="Unassembled WGS sequence"/>
</dbReference>
<reference evidence="2 3" key="1">
    <citation type="submission" date="2019-04" db="EMBL/GenBank/DDBJ databases">
        <title>A novel phosphate-accumulating bacterium identified in bioreactor for phosphate removal from wastewater.</title>
        <authorList>
            <person name="Kotlyarov R.Y."/>
            <person name="Beletsky A.V."/>
            <person name="Kallistova A.Y."/>
            <person name="Dorofeev A.G."/>
            <person name="Nikolaev Y.Y."/>
            <person name="Pimenov N.V."/>
            <person name="Ravin N.V."/>
            <person name="Mardanov A.V."/>
        </authorList>
    </citation>
    <scope>NUCLEOTIDE SEQUENCE [LARGE SCALE GENOMIC DNA]</scope>
    <source>
        <strain evidence="2 3">Bin19</strain>
    </source>
</reference>
<dbReference type="Gene3D" id="3.20.20.80">
    <property type="entry name" value="Glycosidases"/>
    <property type="match status" value="1"/>
</dbReference>
<organism evidence="2 3">
    <name type="scientific">Candidatus Accumulibacter phosphatis</name>
    <dbReference type="NCBI Taxonomy" id="327160"/>
    <lineage>
        <taxon>Bacteria</taxon>
        <taxon>Pseudomonadati</taxon>
        <taxon>Pseudomonadota</taxon>
        <taxon>Betaproteobacteria</taxon>
        <taxon>Candidatus Accumulibacter</taxon>
    </lineage>
</organism>
<proteinExistence type="predicted"/>
<dbReference type="GO" id="GO:0004553">
    <property type="term" value="F:hydrolase activity, hydrolyzing O-glycosyl compounds"/>
    <property type="evidence" value="ECO:0007669"/>
    <property type="project" value="TreeGrafter"/>
</dbReference>
<accession>A0A5S4ENE9</accession>
<comment type="caution">
    <text evidence="2">The sequence shown here is derived from an EMBL/GenBank/DDBJ whole genome shotgun (WGS) entry which is preliminary data.</text>
</comment>
<sequence>MLNMNESIRTRCPALGRLCWVAALIATSPAVAESTGLVIELDASRVQGTIRDVFGTNKKPGFDGRTLGTSVNAASLYSAFGLSQVRLHDAGIDLCTIYTPASKLNVGVTPAQPVTGCELSGTGSVRHFSWTPASSADADLNNTANYDFTAMDRVLAEVAGTGASVYLRLGESFNGPNDTTDPVAWAKVATNLYKHAIGTFKPTPGIAIDPVFVEVFNEPDGGFWRGSSSTFHTLFTETVTRVRAAAAAAGRTVRIGGPGFTRNILTNSTVAGNPANGFIGAVGVNNLDFYSAHLYNSCSTATLASAGTFLRSLRSLVDAQGGSGKPIHISEWNIGLGSQCGNDLFAEPRTQSFASGVLSLMQDPALNIEAAHQYAAVTIMSLFDFTSVAGQARIHPSAWAFWAHARLRGAQRVATKVCQGSTCADGFASDTLPLMAIGALRAGGQTVVVTNESTGNQAYTLRIKGLPGTETTLLLSQPPGGAIDIATSGSPAAVGSAGLQSLRTAISLSTQTGLPVNDGTASVTLTIPARSVQVIELSPTQPGVGQRADCVFAWAEQSYPDLFSPMSLMSVTTGDYLYRYYAGTGNYLGVQVSHQQLLFLSTRTNPGLVDLGRLADWIGPSGCPGND</sequence>